<accession>A0A9J6RMM5</accession>
<dbReference type="CDD" id="cd08288">
    <property type="entry name" value="MDR_yhdh"/>
    <property type="match status" value="1"/>
</dbReference>
<dbReference type="EMBL" id="JAPTGG010000006">
    <property type="protein sequence ID" value="MCZ0865237.1"/>
    <property type="molecule type" value="Genomic_DNA"/>
</dbReference>
<dbReference type="NCBIfam" id="TIGR02823">
    <property type="entry name" value="oxido_YhdH"/>
    <property type="match status" value="1"/>
</dbReference>
<proteinExistence type="predicted"/>
<dbReference type="AlphaFoldDB" id="A0A9J6RMM5"/>
<dbReference type="SMART" id="SM00829">
    <property type="entry name" value="PKS_ER"/>
    <property type="match status" value="1"/>
</dbReference>
<feature type="domain" description="Enoyl reductase (ER)" evidence="1">
    <location>
        <begin position="23"/>
        <end position="331"/>
    </location>
</feature>
<organism evidence="2 3">
    <name type="scientific">Dasania phycosphaerae</name>
    <dbReference type="NCBI Taxonomy" id="2950436"/>
    <lineage>
        <taxon>Bacteria</taxon>
        <taxon>Pseudomonadati</taxon>
        <taxon>Pseudomonadota</taxon>
        <taxon>Gammaproteobacteria</taxon>
        <taxon>Cellvibrionales</taxon>
        <taxon>Spongiibacteraceae</taxon>
        <taxon>Dasania</taxon>
    </lineage>
</organism>
<dbReference type="RefSeq" id="WP_258331386.1">
    <property type="nucleotide sequence ID" value="NZ_JAPTGG010000006.1"/>
</dbReference>
<dbReference type="Pfam" id="PF00107">
    <property type="entry name" value="ADH_zinc_N"/>
    <property type="match status" value="1"/>
</dbReference>
<dbReference type="InterPro" id="IPR011032">
    <property type="entry name" value="GroES-like_sf"/>
</dbReference>
<dbReference type="Pfam" id="PF08240">
    <property type="entry name" value="ADH_N"/>
    <property type="match status" value="1"/>
</dbReference>
<sequence length="335" mass="35568">MTEALNTPFNAIVAEDVDGKPRAALKSISLNDLPDEEVLVEVAYSTLNYKDGLAVSGKGRICRSLPLICGIDLAGTVLESKNPAFTAGDKVLVNGYGLSEIHNGGYSQYQRLKAEWLVRAPAAFSLEHCMALGTAGYTAMLCVQAIQDHGIKPEDGPVLVTGAAGGVGSVAISLLSKLGYSVTAVTGRVADSSAFLRDLGASDIISRDEFIRDCKPLERETWAAAVDTVGDKLLATVLSQIKYEGLVAACGLAGGINLPSTVMPFILRGVTLRGIDSVMASQPRRQRAWDALAQLTDIAALEKIYRIEPMSKLPELAQQIIAGKIQGRVVIDVNQ</sequence>
<dbReference type="Proteomes" id="UP001069090">
    <property type="component" value="Unassembled WGS sequence"/>
</dbReference>
<dbReference type="InterPro" id="IPR036291">
    <property type="entry name" value="NAD(P)-bd_dom_sf"/>
</dbReference>
<evidence type="ECO:0000313" key="2">
    <source>
        <dbReference type="EMBL" id="MCZ0865237.1"/>
    </source>
</evidence>
<comment type="caution">
    <text evidence="2">The sequence shown here is derived from an EMBL/GenBank/DDBJ whole genome shotgun (WGS) entry which is preliminary data.</text>
</comment>
<dbReference type="InterPro" id="IPR013154">
    <property type="entry name" value="ADH-like_N"/>
</dbReference>
<dbReference type="SUPFAM" id="SSF50129">
    <property type="entry name" value="GroES-like"/>
    <property type="match status" value="1"/>
</dbReference>
<gene>
    <name evidence="2" type="ORF">O0V09_08505</name>
</gene>
<keyword evidence="3" id="KW-1185">Reference proteome</keyword>
<dbReference type="InterPro" id="IPR051397">
    <property type="entry name" value="Zn-ADH-like_protein"/>
</dbReference>
<dbReference type="GO" id="GO:0043957">
    <property type="term" value="F:acryloyl-CoA reductase (NADPH) activity"/>
    <property type="evidence" value="ECO:0007669"/>
    <property type="project" value="TreeGrafter"/>
</dbReference>
<evidence type="ECO:0000259" key="1">
    <source>
        <dbReference type="SMART" id="SM00829"/>
    </source>
</evidence>
<dbReference type="Gene3D" id="3.40.50.720">
    <property type="entry name" value="NAD(P)-binding Rossmann-like Domain"/>
    <property type="match status" value="1"/>
</dbReference>
<reference evidence="2 3" key="1">
    <citation type="submission" date="2022-12" db="EMBL/GenBank/DDBJ databases">
        <title>Dasania phycosphaerae sp. nov., isolated from particulate material of the south coast of Korea.</title>
        <authorList>
            <person name="Jiang Y."/>
        </authorList>
    </citation>
    <scope>NUCLEOTIDE SEQUENCE [LARGE SCALE GENOMIC DNA]</scope>
    <source>
        <strain evidence="2 3">GY-19</strain>
    </source>
</reference>
<dbReference type="InterPro" id="IPR014188">
    <property type="entry name" value="Acrylyl-CoA_reductase_AcuI"/>
</dbReference>
<dbReference type="InterPro" id="IPR013149">
    <property type="entry name" value="ADH-like_C"/>
</dbReference>
<dbReference type="SUPFAM" id="SSF51735">
    <property type="entry name" value="NAD(P)-binding Rossmann-fold domains"/>
    <property type="match status" value="1"/>
</dbReference>
<name>A0A9J6RMM5_9GAMM</name>
<evidence type="ECO:0000313" key="3">
    <source>
        <dbReference type="Proteomes" id="UP001069090"/>
    </source>
</evidence>
<protein>
    <submittedName>
        <fullName evidence="2">Oxidoreductase</fullName>
    </submittedName>
</protein>
<dbReference type="PANTHER" id="PTHR43677:SF1">
    <property type="entry name" value="ACRYLYL-COA REDUCTASE ACUI-RELATED"/>
    <property type="match status" value="1"/>
</dbReference>
<dbReference type="InterPro" id="IPR020843">
    <property type="entry name" value="ER"/>
</dbReference>
<dbReference type="Gene3D" id="3.90.180.10">
    <property type="entry name" value="Medium-chain alcohol dehydrogenases, catalytic domain"/>
    <property type="match status" value="1"/>
</dbReference>
<dbReference type="PANTHER" id="PTHR43677">
    <property type="entry name" value="SHORT-CHAIN DEHYDROGENASE/REDUCTASE"/>
    <property type="match status" value="1"/>
</dbReference>